<protein>
    <submittedName>
        <fullName evidence="2">Uncharacterized protein</fullName>
    </submittedName>
</protein>
<feature type="compositionally biased region" description="Polar residues" evidence="1">
    <location>
        <begin position="259"/>
        <end position="275"/>
    </location>
</feature>
<organism evidence="2 3">
    <name type="scientific">Lithohypha guttulata</name>
    <dbReference type="NCBI Taxonomy" id="1690604"/>
    <lineage>
        <taxon>Eukaryota</taxon>
        <taxon>Fungi</taxon>
        <taxon>Dikarya</taxon>
        <taxon>Ascomycota</taxon>
        <taxon>Pezizomycotina</taxon>
        <taxon>Eurotiomycetes</taxon>
        <taxon>Chaetothyriomycetidae</taxon>
        <taxon>Chaetothyriales</taxon>
        <taxon>Trichomeriaceae</taxon>
        <taxon>Lithohypha</taxon>
    </lineage>
</organism>
<feature type="region of interest" description="Disordered" evidence="1">
    <location>
        <begin position="156"/>
        <end position="199"/>
    </location>
</feature>
<name>A0ABR0K7K0_9EURO</name>
<keyword evidence="3" id="KW-1185">Reference proteome</keyword>
<evidence type="ECO:0000313" key="3">
    <source>
        <dbReference type="Proteomes" id="UP001345013"/>
    </source>
</evidence>
<feature type="region of interest" description="Disordered" evidence="1">
    <location>
        <begin position="242"/>
        <end position="275"/>
    </location>
</feature>
<evidence type="ECO:0000256" key="1">
    <source>
        <dbReference type="SAM" id="MobiDB-lite"/>
    </source>
</evidence>
<dbReference type="EMBL" id="JAVRRG010000073">
    <property type="protein sequence ID" value="KAK5089626.1"/>
    <property type="molecule type" value="Genomic_DNA"/>
</dbReference>
<accession>A0ABR0K7K0</accession>
<proteinExistence type="predicted"/>
<feature type="compositionally biased region" description="Polar residues" evidence="1">
    <location>
        <begin position="184"/>
        <end position="193"/>
    </location>
</feature>
<feature type="compositionally biased region" description="Low complexity" evidence="1">
    <location>
        <begin position="164"/>
        <end position="174"/>
    </location>
</feature>
<evidence type="ECO:0000313" key="2">
    <source>
        <dbReference type="EMBL" id="KAK5089626.1"/>
    </source>
</evidence>
<dbReference type="Proteomes" id="UP001345013">
    <property type="component" value="Unassembled WGS sequence"/>
</dbReference>
<reference evidence="2 3" key="1">
    <citation type="submission" date="2023-08" db="EMBL/GenBank/DDBJ databases">
        <title>Black Yeasts Isolated from many extreme environments.</title>
        <authorList>
            <person name="Coleine C."/>
            <person name="Stajich J.E."/>
            <person name="Selbmann L."/>
        </authorList>
    </citation>
    <scope>NUCLEOTIDE SEQUENCE [LARGE SCALE GENOMIC DNA]</scope>
    <source>
        <strain evidence="2 3">CCFEE 5885</strain>
    </source>
</reference>
<comment type="caution">
    <text evidence="2">The sequence shown here is derived from an EMBL/GenBank/DDBJ whole genome shotgun (WGS) entry which is preliminary data.</text>
</comment>
<sequence length="378" mass="43501">MEAPSTPTRAAVYSQIRRDNEVEARELLHDRLTEAGRSIGATFETRGDFNLTTKVLAMALLHFDPDAQISTLTSIPTSSLEYNQLRRANERETCNRLRQKIPGRILEQPFMTFSNFNPTTKIVVAAAKYLDEFEAGRISPLRQEFGIDEQMHHPTYRLRRPHRSSSSAVESPASLETPDLPNFSMLSRQTTVPDSDDEEVPYLLPPPPRGGFVMDTDRQSNVRRSARERVFADIDVHDLQHEYDHKSPEVQAIKKKQSKSPGKNNGTTRSWELTGPQTPWEEQKVEKHPVEKIQQLEQVAKRLVAKAKEMIEPAEDTNRREYAVERDDLAIAHEKDIEWITDLMIDAITVIESKEEKRRKMKKWAVEQAKWAEEHVLQ</sequence>
<gene>
    <name evidence="2" type="ORF">LTR24_005994</name>
</gene>